<dbReference type="PANTHER" id="PTHR34388:SF1">
    <property type="entry name" value="DNA POLYMERASE III SUBUNIT DELTA"/>
    <property type="match status" value="1"/>
</dbReference>
<dbReference type="GO" id="GO:0009360">
    <property type="term" value="C:DNA polymerase III complex"/>
    <property type="evidence" value="ECO:0007669"/>
    <property type="project" value="TreeGrafter"/>
</dbReference>
<sequence length="353" mass="40141">MIIFIYGEDTFRGRKKLKEIKDKFIREIDPGQSSLTVVDGKTAKAKEIIDCFGARSLLAKKRMAIIENVFLNKNKDVPEEIFNYLKKIHHGKEDNIIIFWDPAIKTKAAGAKKNTFLLDSDGRENPLPKTLQQLFNFLARPPYAQEFKILPNLELAAWIKKEVEARGGLITERAAQILISLAGNDLWQINNEIDKLINYEAGREAKLLASGQNKKAKIISEETIRQLVRGGFDENIFALTDALSNRNRKLASQLLNEQYEAGLSDGYLLSMITRQFKILLQVRQALDSRFTSRKIITALKLHPFVAQKSINQVRNFNLASLKNALNRLVEIDYLVKTGQGEAQTLLNLFIQKI</sequence>
<dbReference type="Proteomes" id="UP000229030">
    <property type="component" value="Unassembled WGS sequence"/>
</dbReference>
<dbReference type="Gene3D" id="3.40.50.300">
    <property type="entry name" value="P-loop containing nucleotide triphosphate hydrolases"/>
    <property type="match status" value="1"/>
</dbReference>
<name>A0A2M7DD30_9BACT</name>
<accession>A0A2M7DD30</accession>
<dbReference type="EMBL" id="PETV01000094">
    <property type="protein sequence ID" value="PIV46774.1"/>
    <property type="molecule type" value="Genomic_DNA"/>
</dbReference>
<organism evidence="9 10">
    <name type="scientific">bacterium (Candidatus Gribaldobacteria) CG02_land_8_20_14_3_00_41_15</name>
    <dbReference type="NCBI Taxonomy" id="2014270"/>
    <lineage>
        <taxon>Bacteria</taxon>
        <taxon>Candidatus Gribaldobacteria</taxon>
    </lineage>
</organism>
<dbReference type="SUPFAM" id="SSF48019">
    <property type="entry name" value="post-AAA+ oligomerization domain-like"/>
    <property type="match status" value="1"/>
</dbReference>
<dbReference type="GO" id="GO:0006261">
    <property type="term" value="P:DNA-templated DNA replication"/>
    <property type="evidence" value="ECO:0007669"/>
    <property type="project" value="TreeGrafter"/>
</dbReference>
<evidence type="ECO:0000256" key="5">
    <source>
        <dbReference type="ARBA" id="ARBA00022932"/>
    </source>
</evidence>
<dbReference type="Pfam" id="PF21694">
    <property type="entry name" value="DNA_pol3_delta_C"/>
    <property type="match status" value="1"/>
</dbReference>
<keyword evidence="3" id="KW-0548">Nucleotidyltransferase</keyword>
<feature type="domain" description="DNA polymerase III delta subunit-like C-terminal" evidence="8">
    <location>
        <begin position="234"/>
        <end position="352"/>
    </location>
</feature>
<proteinExistence type="inferred from homology"/>
<dbReference type="SUPFAM" id="SSF52540">
    <property type="entry name" value="P-loop containing nucleoside triphosphate hydrolases"/>
    <property type="match status" value="1"/>
</dbReference>
<comment type="similarity">
    <text evidence="6">Belongs to the DNA polymerase HolA subunit family.</text>
</comment>
<dbReference type="AlphaFoldDB" id="A0A2M7DD30"/>
<dbReference type="GO" id="GO:0003677">
    <property type="term" value="F:DNA binding"/>
    <property type="evidence" value="ECO:0007669"/>
    <property type="project" value="InterPro"/>
</dbReference>
<dbReference type="NCBIfam" id="TIGR01128">
    <property type="entry name" value="holA"/>
    <property type="match status" value="1"/>
</dbReference>
<dbReference type="InterPro" id="IPR005790">
    <property type="entry name" value="DNA_polIII_delta"/>
</dbReference>
<dbReference type="InterPro" id="IPR027417">
    <property type="entry name" value="P-loop_NTPase"/>
</dbReference>
<gene>
    <name evidence="9" type="primary">holA</name>
    <name evidence="9" type="ORF">COS21_03530</name>
</gene>
<dbReference type="Gene3D" id="1.20.272.10">
    <property type="match status" value="1"/>
</dbReference>
<protein>
    <recommendedName>
        <fullName evidence="1">DNA-directed DNA polymerase</fullName>
        <ecNumber evidence="1">2.7.7.7</ecNumber>
    </recommendedName>
</protein>
<dbReference type="PANTHER" id="PTHR34388">
    <property type="entry name" value="DNA POLYMERASE III SUBUNIT DELTA"/>
    <property type="match status" value="1"/>
</dbReference>
<dbReference type="InterPro" id="IPR048466">
    <property type="entry name" value="DNA_pol3_delta-like_C"/>
</dbReference>
<evidence type="ECO:0000256" key="1">
    <source>
        <dbReference type="ARBA" id="ARBA00012417"/>
    </source>
</evidence>
<reference evidence="10" key="1">
    <citation type="submission" date="2017-09" db="EMBL/GenBank/DDBJ databases">
        <title>Depth-based differentiation of microbial function through sediment-hosted aquifers and enrichment of novel symbionts in the deep terrestrial subsurface.</title>
        <authorList>
            <person name="Probst A.J."/>
            <person name="Ladd B."/>
            <person name="Jarett J.K."/>
            <person name="Geller-Mcgrath D.E."/>
            <person name="Sieber C.M.K."/>
            <person name="Emerson J.B."/>
            <person name="Anantharaman K."/>
            <person name="Thomas B.C."/>
            <person name="Malmstrom R."/>
            <person name="Stieglmeier M."/>
            <person name="Klingl A."/>
            <person name="Woyke T."/>
            <person name="Ryan C.M."/>
            <person name="Banfield J.F."/>
        </authorList>
    </citation>
    <scope>NUCLEOTIDE SEQUENCE [LARGE SCALE GENOMIC DNA]</scope>
</reference>
<evidence type="ECO:0000256" key="6">
    <source>
        <dbReference type="ARBA" id="ARBA00034754"/>
    </source>
</evidence>
<evidence type="ECO:0000256" key="2">
    <source>
        <dbReference type="ARBA" id="ARBA00022679"/>
    </source>
</evidence>
<keyword evidence="5" id="KW-0239">DNA-directed DNA polymerase</keyword>
<evidence type="ECO:0000313" key="9">
    <source>
        <dbReference type="EMBL" id="PIV46774.1"/>
    </source>
</evidence>
<comment type="caution">
    <text evidence="9">The sequence shown here is derived from an EMBL/GenBank/DDBJ whole genome shotgun (WGS) entry which is preliminary data.</text>
</comment>
<evidence type="ECO:0000313" key="10">
    <source>
        <dbReference type="Proteomes" id="UP000229030"/>
    </source>
</evidence>
<dbReference type="Gene3D" id="1.10.8.60">
    <property type="match status" value="1"/>
</dbReference>
<keyword evidence="2" id="KW-0808">Transferase</keyword>
<dbReference type="EC" id="2.7.7.7" evidence="1"/>
<dbReference type="GO" id="GO:0003887">
    <property type="term" value="F:DNA-directed DNA polymerase activity"/>
    <property type="evidence" value="ECO:0007669"/>
    <property type="project" value="UniProtKB-KW"/>
</dbReference>
<evidence type="ECO:0000256" key="4">
    <source>
        <dbReference type="ARBA" id="ARBA00022705"/>
    </source>
</evidence>
<evidence type="ECO:0000259" key="8">
    <source>
        <dbReference type="Pfam" id="PF21694"/>
    </source>
</evidence>
<evidence type="ECO:0000256" key="3">
    <source>
        <dbReference type="ARBA" id="ARBA00022695"/>
    </source>
</evidence>
<evidence type="ECO:0000256" key="7">
    <source>
        <dbReference type="ARBA" id="ARBA00049244"/>
    </source>
</evidence>
<keyword evidence="4" id="KW-0235">DNA replication</keyword>
<dbReference type="InterPro" id="IPR008921">
    <property type="entry name" value="DNA_pol3_clamp-load_cplx_C"/>
</dbReference>
<comment type="catalytic activity">
    <reaction evidence="7">
        <text>DNA(n) + a 2'-deoxyribonucleoside 5'-triphosphate = DNA(n+1) + diphosphate</text>
        <dbReference type="Rhea" id="RHEA:22508"/>
        <dbReference type="Rhea" id="RHEA-COMP:17339"/>
        <dbReference type="Rhea" id="RHEA-COMP:17340"/>
        <dbReference type="ChEBI" id="CHEBI:33019"/>
        <dbReference type="ChEBI" id="CHEBI:61560"/>
        <dbReference type="ChEBI" id="CHEBI:173112"/>
        <dbReference type="EC" id="2.7.7.7"/>
    </reaction>
</comment>